<dbReference type="Pfam" id="PF13296">
    <property type="entry name" value="T6SS_Vgr"/>
    <property type="match status" value="1"/>
</dbReference>
<feature type="domain" description="Putative type VI secretion system Rhs element associated Vgr" evidence="4">
    <location>
        <begin position="557"/>
        <end position="662"/>
    </location>
</feature>
<evidence type="ECO:0000259" key="4">
    <source>
        <dbReference type="Pfam" id="PF13296"/>
    </source>
</evidence>
<dbReference type="Pfam" id="PF10106">
    <property type="entry name" value="DUF2345"/>
    <property type="match status" value="1"/>
</dbReference>
<evidence type="ECO:0000256" key="1">
    <source>
        <dbReference type="ARBA" id="ARBA00005558"/>
    </source>
</evidence>
<dbReference type="InterPro" id="IPR006533">
    <property type="entry name" value="T6SS_Vgr_RhsGE"/>
</dbReference>
<dbReference type="SUPFAM" id="SSF69255">
    <property type="entry name" value="gp5 N-terminal domain-like"/>
    <property type="match status" value="1"/>
</dbReference>
<dbReference type="Pfam" id="PF05954">
    <property type="entry name" value="Phage_GPD"/>
    <property type="match status" value="1"/>
</dbReference>
<feature type="domain" description="DUF2345" evidence="3">
    <location>
        <begin position="695"/>
        <end position="840"/>
    </location>
</feature>
<dbReference type="Pfam" id="PF04717">
    <property type="entry name" value="Phage_base_V"/>
    <property type="match status" value="1"/>
</dbReference>
<name>A0ABS8QAV9_9BURK</name>
<evidence type="ECO:0000313" key="6">
    <source>
        <dbReference type="Proteomes" id="UP001179361"/>
    </source>
</evidence>
<organism evidence="5 6">
    <name type="scientific">Massilia phyllostachyos</name>
    <dbReference type="NCBI Taxonomy" id="2898585"/>
    <lineage>
        <taxon>Bacteria</taxon>
        <taxon>Pseudomonadati</taxon>
        <taxon>Pseudomonadota</taxon>
        <taxon>Betaproteobacteria</taxon>
        <taxon>Burkholderiales</taxon>
        <taxon>Oxalobacteraceae</taxon>
        <taxon>Telluria group</taxon>
        <taxon>Massilia</taxon>
    </lineage>
</organism>
<sequence>MNLNDLTDTFAWLSEANRPIRLRLLQGRGALDNVLLVKRVSGSEALCGGLEYRLLCVSIRADLPLKEFIALPVELQFVTDRGDVRAVCGIVSQASAGQSDGGLATYQLVLRDALALMEHRTNTRVFRNQNELEITKIILDEWRQNNPVLASAFDVDWSRVTGAYPAREFTMQHNESDAAFIRRLWKRRGIAWFVQAGQASGAPSRDTPLHILVLFDDVFALSQNAAGTVRYHRDGSTEQRDSVIAWSAVRELRPGSVGRQSLDYLQVRPMFSNAHSCVDQGGTGGEFAFTLEDYLVDVPHAGDNGEDYRKLGELRMKRHEYESKCFHGEGSVRAMCVGQWISMSGHPEIDTHPEREREFVITRLEVDAENNLPKTVDEQIQRLFALSQWNDTSSSGALKQASDERGMRYTNQFSCVRRGIPIVPAFDPRADVPCPRLQSAFVVGPEGEEVHCDQYGRVKLRFPGTRAEDHNHAQGAGASQSDRDSAWVRVASTWASNQWGTLTLPRVGDEVIVDFLGGDPDKPIVVAQVFGGLARPTAFSHSGTLPGNRYLAGIKSKEVQGSRYNQLRLDDTPGQINAQLSSQHGHSELNLGWLTHPRMDGKGEARGEGAELRSDQAVAVRGAQGVLISAAGRQKANGKMLDRAELVSLTQALQGVQQQLARLSVTHHADGTDDKELAQLIGYLKQWEAGSNTETESVGDGGQPVLALTAPAGVAMTSQDNIAIGAQTHLDMVSMGNIQLSAGKKLLARASENISLFAHRLGIKLISASGKLDMQTHADDIELTSAKRIVLTAAEEIVLQAPKLRFVSKSAQVEIGGGIITQQCSGDHTIKSAKFAHVKPGDSSLEDVKLPTSDMLHDQQTVLRWIGTDEPMTNQRYRITTEDGRVFEGRTDATGMTERFTSAIPFGNYTVEALDD</sequence>
<accession>A0ABS8QAV9</accession>
<evidence type="ECO:0000313" key="5">
    <source>
        <dbReference type="EMBL" id="MCD2518673.1"/>
    </source>
</evidence>
<dbReference type="SUPFAM" id="SSF69279">
    <property type="entry name" value="Phage tail proteins"/>
    <property type="match status" value="2"/>
</dbReference>
<evidence type="ECO:0000259" key="2">
    <source>
        <dbReference type="Pfam" id="PF04717"/>
    </source>
</evidence>
<dbReference type="Gene3D" id="3.55.50.10">
    <property type="entry name" value="Baseplate protein-like domains"/>
    <property type="match status" value="1"/>
</dbReference>
<dbReference type="NCBIfam" id="TIGR03361">
    <property type="entry name" value="VI_Rhs_Vgr"/>
    <property type="match status" value="1"/>
</dbReference>
<evidence type="ECO:0000259" key="3">
    <source>
        <dbReference type="Pfam" id="PF10106"/>
    </source>
</evidence>
<keyword evidence="6" id="KW-1185">Reference proteome</keyword>
<dbReference type="Gene3D" id="2.30.110.50">
    <property type="match status" value="1"/>
</dbReference>
<dbReference type="NCBIfam" id="TIGR01646">
    <property type="entry name" value="vgr_GE"/>
    <property type="match status" value="1"/>
</dbReference>
<comment type="similarity">
    <text evidence="1">Belongs to the VgrG protein family.</text>
</comment>
<dbReference type="InterPro" id="IPR028244">
    <property type="entry name" value="T6SS_Rhs_Vgr_dom"/>
</dbReference>
<feature type="domain" description="Gp5/Type VI secretion system Vgr protein OB-fold" evidence="2">
    <location>
        <begin position="481"/>
        <end position="530"/>
    </location>
</feature>
<reference evidence="5" key="1">
    <citation type="submission" date="2021-11" db="EMBL/GenBank/DDBJ databases">
        <title>The complete genome of Massilia sp sp. G4R7.</title>
        <authorList>
            <person name="Liu L."/>
            <person name="Yue J."/>
            <person name="Yuan J."/>
            <person name="Yang F."/>
            <person name="Li L."/>
        </authorList>
    </citation>
    <scope>NUCLEOTIDE SEQUENCE</scope>
    <source>
        <strain evidence="5">G4R7</strain>
    </source>
</reference>
<dbReference type="Gene3D" id="2.40.50.230">
    <property type="entry name" value="Gp5 N-terminal domain"/>
    <property type="match status" value="1"/>
</dbReference>
<dbReference type="InterPro" id="IPR017847">
    <property type="entry name" value="T6SS_RhsGE_Vgr_subset"/>
</dbReference>
<gene>
    <name evidence="5" type="ORF">LQ564_20450</name>
</gene>
<dbReference type="EMBL" id="JAJNOC010000008">
    <property type="protein sequence ID" value="MCD2518673.1"/>
    <property type="molecule type" value="Genomic_DNA"/>
</dbReference>
<dbReference type="InterPro" id="IPR037026">
    <property type="entry name" value="Vgr_OB-fold_dom_sf"/>
</dbReference>
<dbReference type="Gene3D" id="4.10.220.110">
    <property type="match status" value="1"/>
</dbReference>
<dbReference type="RefSeq" id="WP_231059955.1">
    <property type="nucleotide sequence ID" value="NZ_JAJNOC010000008.1"/>
</dbReference>
<dbReference type="InterPro" id="IPR018769">
    <property type="entry name" value="VgrG2_DUF2345"/>
</dbReference>
<comment type="caution">
    <text evidence="5">The sequence shown here is derived from an EMBL/GenBank/DDBJ whole genome shotgun (WGS) entry which is preliminary data.</text>
</comment>
<dbReference type="Proteomes" id="UP001179361">
    <property type="component" value="Unassembled WGS sequence"/>
</dbReference>
<dbReference type="InterPro" id="IPR006531">
    <property type="entry name" value="Gp5/Vgr_OB"/>
</dbReference>
<protein>
    <submittedName>
        <fullName evidence="5">Type VI secretion system tip protein VgrG</fullName>
    </submittedName>
</protein>
<proteinExistence type="inferred from homology"/>